<dbReference type="AlphaFoldDB" id="A0A829X9E4"/>
<evidence type="ECO:0000259" key="1">
    <source>
        <dbReference type="Pfam" id="PF14267"/>
    </source>
</evidence>
<organism evidence="2 3">
    <name type="scientific">Gluconobacter oxydans NBRC 3293</name>
    <dbReference type="NCBI Taxonomy" id="1315969"/>
    <lineage>
        <taxon>Bacteria</taxon>
        <taxon>Pseudomonadati</taxon>
        <taxon>Pseudomonadota</taxon>
        <taxon>Alphaproteobacteria</taxon>
        <taxon>Acetobacterales</taxon>
        <taxon>Acetobacteraceae</taxon>
        <taxon>Gluconobacter</taxon>
    </lineage>
</organism>
<dbReference type="Pfam" id="PF14267">
    <property type="entry name" value="DUF4357"/>
    <property type="match status" value="1"/>
</dbReference>
<evidence type="ECO:0000313" key="2">
    <source>
        <dbReference type="EMBL" id="GEM17106.1"/>
    </source>
</evidence>
<dbReference type="RefSeq" id="WP_254060660.1">
    <property type="nucleotide sequence ID" value="NZ_BARJ01000009.1"/>
</dbReference>
<proteinExistence type="predicted"/>
<comment type="caution">
    <text evidence="2">The sequence shown here is derived from an EMBL/GenBank/DDBJ whole genome shotgun (WGS) entry which is preliminary data.</text>
</comment>
<protein>
    <recommendedName>
        <fullName evidence="1">DUF4357 domain-containing protein</fullName>
    </recommendedName>
</protein>
<dbReference type="EMBL" id="BARJ01000009">
    <property type="protein sequence ID" value="GEM17106.1"/>
    <property type="molecule type" value="Genomic_DNA"/>
</dbReference>
<gene>
    <name evidence="2" type="ORF">NBRC3293_1603</name>
</gene>
<dbReference type="InterPro" id="IPR025579">
    <property type="entry name" value="DUF4357"/>
</dbReference>
<reference evidence="2 3" key="1">
    <citation type="submission" date="2013-04" db="EMBL/GenBank/DDBJ databases">
        <title>Gluconobacter oxydans NBRC 3293 whole genome sequence.</title>
        <authorList>
            <person name="Matsutani M."/>
            <person name="Yakushi T."/>
            <person name="Matsushita K."/>
        </authorList>
    </citation>
    <scope>NUCLEOTIDE SEQUENCE [LARGE SCALE GENOMIC DNA]</scope>
    <source>
        <strain evidence="2 3">NBRC 3293</strain>
    </source>
</reference>
<dbReference type="Proteomes" id="UP000484858">
    <property type="component" value="Unassembled WGS sequence"/>
</dbReference>
<sequence>MEPCRQSLTVTHAHYLEWLALSHATQTQRFEMDNGTGGTRPHTFPALEAECREIFETIDILLTTLGYPIFEPLIRNRNPVAVTQTTESVLDSQKQPISTEFYCHASGVDGRAQYTQEGLVVLAGSYGRAEVSSSFNYAQKRQAMLEQGLLCLEGDRIYFTRDVLFKAPSPAATALLGHSVNGWTKWKDSTGRTLEEAMDRSTPGNDYEA</sequence>
<evidence type="ECO:0000313" key="3">
    <source>
        <dbReference type="Proteomes" id="UP000484858"/>
    </source>
</evidence>
<name>A0A829X9E4_GLUOY</name>
<feature type="domain" description="DUF4357" evidence="1">
    <location>
        <begin position="141"/>
        <end position="194"/>
    </location>
</feature>
<accession>A0A829X9E4</accession>